<reference evidence="1" key="1">
    <citation type="submission" date="2022-07" db="EMBL/GenBank/DDBJ databases">
        <title>Draft genome sequence of Zalerion maritima ATCC 34329, a (micro)plastics degrading marine fungus.</title>
        <authorList>
            <person name="Paco A."/>
            <person name="Goncalves M.F.M."/>
            <person name="Rocha-Santos T.A.P."/>
            <person name="Alves A."/>
        </authorList>
    </citation>
    <scope>NUCLEOTIDE SEQUENCE</scope>
    <source>
        <strain evidence="1">ATCC 34329</strain>
    </source>
</reference>
<proteinExistence type="predicted"/>
<dbReference type="EMBL" id="JAKWBI020001791">
    <property type="protein sequence ID" value="KAJ2890027.1"/>
    <property type="molecule type" value="Genomic_DNA"/>
</dbReference>
<evidence type="ECO:0000313" key="1">
    <source>
        <dbReference type="EMBL" id="KAJ2890027.1"/>
    </source>
</evidence>
<dbReference type="NCBIfam" id="TIGR01571">
    <property type="entry name" value="A_thal_Cys_rich"/>
    <property type="match status" value="1"/>
</dbReference>
<sequence length="172" mass="19200">MAQYQEYQQHPGQGQGQAPALYHQQQQQGHGQVVYHQGTNVSQQDWQHSFFDCCPFSTCCMSCCLPSRLFGRTAARLRDPTLQSYARCNSDCMSFCAINCIGCGWILVMNKRSEIRQRFGIQGSGGGDCAAACCCPCCAMIQNEEELKIRNATGPITQEYQSQQGMTQHHGR</sequence>
<keyword evidence="2" id="KW-1185">Reference proteome</keyword>
<dbReference type="Proteomes" id="UP001201980">
    <property type="component" value="Unassembled WGS sequence"/>
</dbReference>
<dbReference type="AlphaFoldDB" id="A0AAD5RFD3"/>
<dbReference type="Pfam" id="PF04749">
    <property type="entry name" value="PLAC8"/>
    <property type="match status" value="1"/>
</dbReference>
<comment type="caution">
    <text evidence="1">The sequence shown here is derived from an EMBL/GenBank/DDBJ whole genome shotgun (WGS) entry which is preliminary data.</text>
</comment>
<evidence type="ECO:0008006" key="3">
    <source>
        <dbReference type="Google" id="ProtNLM"/>
    </source>
</evidence>
<organism evidence="1 2">
    <name type="scientific">Zalerion maritima</name>
    <dbReference type="NCBI Taxonomy" id="339359"/>
    <lineage>
        <taxon>Eukaryota</taxon>
        <taxon>Fungi</taxon>
        <taxon>Dikarya</taxon>
        <taxon>Ascomycota</taxon>
        <taxon>Pezizomycotina</taxon>
        <taxon>Sordariomycetes</taxon>
        <taxon>Lulworthiomycetidae</taxon>
        <taxon>Lulworthiales</taxon>
        <taxon>Lulworthiaceae</taxon>
        <taxon>Zalerion</taxon>
    </lineage>
</organism>
<accession>A0AAD5RFD3</accession>
<dbReference type="InterPro" id="IPR006461">
    <property type="entry name" value="PLAC_motif_containing"/>
</dbReference>
<dbReference type="PANTHER" id="PTHR15907">
    <property type="entry name" value="DUF614 FAMILY PROTEIN-RELATED"/>
    <property type="match status" value="1"/>
</dbReference>
<name>A0AAD5RFD3_9PEZI</name>
<protein>
    <recommendedName>
        <fullName evidence="3">PLAC8-domain-containing protein</fullName>
    </recommendedName>
</protein>
<gene>
    <name evidence="1" type="ORF">MKZ38_002584</name>
</gene>
<evidence type="ECO:0000313" key="2">
    <source>
        <dbReference type="Proteomes" id="UP001201980"/>
    </source>
</evidence>